<dbReference type="CDD" id="cd00063">
    <property type="entry name" value="FN3"/>
    <property type="match status" value="2"/>
</dbReference>
<evidence type="ECO:0000256" key="7">
    <source>
        <dbReference type="ARBA" id="ARBA00023170"/>
    </source>
</evidence>
<dbReference type="PANTHER" id="PTHR46877">
    <property type="entry name" value="EPH RECEPTOR A5"/>
    <property type="match status" value="1"/>
</dbReference>
<dbReference type="Pfam" id="PF00041">
    <property type="entry name" value="fn3"/>
    <property type="match status" value="1"/>
</dbReference>
<dbReference type="Proteomes" id="UP000824540">
    <property type="component" value="Unassembled WGS sequence"/>
</dbReference>
<feature type="domain" description="Fibronectin type-III" evidence="8">
    <location>
        <begin position="107"/>
        <end position="217"/>
    </location>
</feature>
<keyword evidence="5" id="KW-1133">Transmembrane helix</keyword>
<accession>A0A8T2NS31</accession>
<organism evidence="9 10">
    <name type="scientific">Albula glossodonta</name>
    <name type="common">roundjaw bonefish</name>
    <dbReference type="NCBI Taxonomy" id="121402"/>
    <lineage>
        <taxon>Eukaryota</taxon>
        <taxon>Metazoa</taxon>
        <taxon>Chordata</taxon>
        <taxon>Craniata</taxon>
        <taxon>Vertebrata</taxon>
        <taxon>Euteleostomi</taxon>
        <taxon>Actinopterygii</taxon>
        <taxon>Neopterygii</taxon>
        <taxon>Teleostei</taxon>
        <taxon>Albuliformes</taxon>
        <taxon>Albulidae</taxon>
        <taxon>Albula</taxon>
    </lineage>
</organism>
<dbReference type="OrthoDB" id="4062651at2759"/>
<keyword evidence="10" id="KW-1185">Reference proteome</keyword>
<protein>
    <recommendedName>
        <fullName evidence="8">Fibronectin type-III domain-containing protein</fullName>
    </recommendedName>
</protein>
<dbReference type="InterPro" id="IPR003961">
    <property type="entry name" value="FN3_dom"/>
</dbReference>
<evidence type="ECO:0000256" key="2">
    <source>
        <dbReference type="ARBA" id="ARBA00022692"/>
    </source>
</evidence>
<keyword evidence="3" id="KW-0547">Nucleotide-binding</keyword>
<dbReference type="SMART" id="SM00060">
    <property type="entry name" value="FN3"/>
    <property type="match status" value="1"/>
</dbReference>
<dbReference type="GO" id="GO:0030425">
    <property type="term" value="C:dendrite"/>
    <property type="evidence" value="ECO:0007669"/>
    <property type="project" value="TreeGrafter"/>
</dbReference>
<evidence type="ECO:0000256" key="6">
    <source>
        <dbReference type="ARBA" id="ARBA00023136"/>
    </source>
</evidence>
<evidence type="ECO:0000256" key="4">
    <source>
        <dbReference type="ARBA" id="ARBA00022840"/>
    </source>
</evidence>
<keyword evidence="7" id="KW-0675">Receptor</keyword>
<comment type="subcellular location">
    <subcellularLocation>
        <location evidence="1">Membrane</location>
        <topology evidence="1">Single-pass membrane protein</topology>
    </subcellularLocation>
</comment>
<evidence type="ECO:0000259" key="8">
    <source>
        <dbReference type="PROSITE" id="PS50853"/>
    </source>
</evidence>
<proteinExistence type="predicted"/>
<dbReference type="GO" id="GO:0007411">
    <property type="term" value="P:axon guidance"/>
    <property type="evidence" value="ECO:0007669"/>
    <property type="project" value="TreeGrafter"/>
</dbReference>
<dbReference type="GO" id="GO:0005005">
    <property type="term" value="F:transmembrane-ephrin receptor activity"/>
    <property type="evidence" value="ECO:0007669"/>
    <property type="project" value="TreeGrafter"/>
</dbReference>
<dbReference type="GO" id="GO:0005886">
    <property type="term" value="C:plasma membrane"/>
    <property type="evidence" value="ECO:0007669"/>
    <property type="project" value="TreeGrafter"/>
</dbReference>
<evidence type="ECO:0000256" key="1">
    <source>
        <dbReference type="ARBA" id="ARBA00004167"/>
    </source>
</evidence>
<dbReference type="Gene3D" id="2.60.40.10">
    <property type="entry name" value="Immunoglobulins"/>
    <property type="match status" value="2"/>
</dbReference>
<dbReference type="InterPro" id="IPR013783">
    <property type="entry name" value="Ig-like_fold"/>
</dbReference>
<dbReference type="PROSITE" id="PS50853">
    <property type="entry name" value="FN3"/>
    <property type="match status" value="2"/>
</dbReference>
<feature type="domain" description="Fibronectin type-III" evidence="8">
    <location>
        <begin position="267"/>
        <end position="307"/>
    </location>
</feature>
<dbReference type="AlphaFoldDB" id="A0A8T2NS31"/>
<dbReference type="SUPFAM" id="SSF49265">
    <property type="entry name" value="Fibronectin type III"/>
    <property type="match status" value="1"/>
</dbReference>
<gene>
    <name evidence="9" type="ORF">JZ751_014142</name>
</gene>
<comment type="caution">
    <text evidence="9">The sequence shown here is derived from an EMBL/GenBank/DDBJ whole genome shotgun (WGS) entry which is preliminary data.</text>
</comment>
<dbReference type="PANTHER" id="PTHR46877:SF17">
    <property type="entry name" value="EPHRIN TYPE-B RECEPTOR 1"/>
    <property type="match status" value="1"/>
</dbReference>
<reference evidence="9" key="1">
    <citation type="thesis" date="2021" institute="BYU ScholarsArchive" country="Provo, UT, USA">
        <title>Applications of and Algorithms for Genome Assembly and Genomic Analyses with an Emphasis on Marine Teleosts.</title>
        <authorList>
            <person name="Pickett B.D."/>
        </authorList>
    </citation>
    <scope>NUCLEOTIDE SEQUENCE</scope>
    <source>
        <strain evidence="9">HI-2016</strain>
    </source>
</reference>
<evidence type="ECO:0000256" key="5">
    <source>
        <dbReference type="ARBA" id="ARBA00022989"/>
    </source>
</evidence>
<dbReference type="InterPro" id="IPR050449">
    <property type="entry name" value="Ephrin_rcpt_TKs"/>
</dbReference>
<sequence>MLPCRSHQLNLPGPGGHCYFIIQPVNLVTVAASQSLFYRPNNILAVCSEVMSEVAAQPAVIPSLHVPLFSAVRFEALFPRRCVTVPPLRNNDELCLLSMSRPLLPRVPSGPRNLISIVNGTSVILEWHPPRETGSRDDVVYNIICKKCRADRRSCSHCDDNVEFVPRQLGLTETRVFISNLWAHTLYTFEVQAVNGVTNKSPYPAQHVSIDITTNQAGENLLHHPPAFHITAEYEHKPNKEPAIACKPTGRGRCVVLGITAEGCPSPSMVPIMHQVSSTMRSITLSWPQPEQPNGIILDYELRYYEK</sequence>
<keyword evidence="4" id="KW-0067">ATP-binding</keyword>
<evidence type="ECO:0000313" key="10">
    <source>
        <dbReference type="Proteomes" id="UP000824540"/>
    </source>
</evidence>
<keyword evidence="6" id="KW-0472">Membrane</keyword>
<evidence type="ECO:0000313" key="9">
    <source>
        <dbReference type="EMBL" id="KAG9343165.1"/>
    </source>
</evidence>
<keyword evidence="2" id="KW-0812">Transmembrane</keyword>
<evidence type="ECO:0000256" key="3">
    <source>
        <dbReference type="ARBA" id="ARBA00022741"/>
    </source>
</evidence>
<dbReference type="FunFam" id="2.60.40.10:FF:000041">
    <property type="entry name" value="ephrin type-A receptor 3"/>
    <property type="match status" value="1"/>
</dbReference>
<dbReference type="GO" id="GO:0005524">
    <property type="term" value="F:ATP binding"/>
    <property type="evidence" value="ECO:0007669"/>
    <property type="project" value="UniProtKB-KW"/>
</dbReference>
<dbReference type="EMBL" id="JAFBMS010000024">
    <property type="protein sequence ID" value="KAG9343165.1"/>
    <property type="molecule type" value="Genomic_DNA"/>
</dbReference>
<dbReference type="InterPro" id="IPR036116">
    <property type="entry name" value="FN3_sf"/>
</dbReference>
<feature type="non-terminal residue" evidence="9">
    <location>
        <position position="307"/>
    </location>
</feature>
<name>A0A8T2NS31_9TELE</name>